<dbReference type="InterPro" id="IPR035437">
    <property type="entry name" value="SNase_OB-fold_sf"/>
</dbReference>
<dbReference type="AlphaFoldDB" id="A0A6H1ZRQ2"/>
<dbReference type="SUPFAM" id="SSF50199">
    <property type="entry name" value="Staphylococcal nuclease"/>
    <property type="match status" value="1"/>
</dbReference>
<name>A0A6H1ZRQ2_9ZZZZ</name>
<evidence type="ECO:0008006" key="2">
    <source>
        <dbReference type="Google" id="ProtNLM"/>
    </source>
</evidence>
<dbReference type="EMBL" id="MT144165">
    <property type="protein sequence ID" value="QJA49955.1"/>
    <property type="molecule type" value="Genomic_DNA"/>
</dbReference>
<reference evidence="1" key="1">
    <citation type="submission" date="2020-03" db="EMBL/GenBank/DDBJ databases">
        <title>The deep terrestrial virosphere.</title>
        <authorList>
            <person name="Holmfeldt K."/>
            <person name="Nilsson E."/>
            <person name="Simone D."/>
            <person name="Lopez-Fernandez M."/>
            <person name="Wu X."/>
            <person name="de Brujin I."/>
            <person name="Lundin D."/>
            <person name="Andersson A."/>
            <person name="Bertilsson S."/>
            <person name="Dopson M."/>
        </authorList>
    </citation>
    <scope>NUCLEOTIDE SEQUENCE</scope>
    <source>
        <strain evidence="1">TM448A01540</strain>
    </source>
</reference>
<sequence>MRNLPVVFWAATIAVGFSIALASAAAATERRATYVGRARVVDGDTLAIGNDRLRLWGVDAPEIRQQCLRNGQAFLCGEHVAEALRTYIGRDQVRCDYRDWNPARALNHEDRAVVRCTVRGVDLADWLTSRGLAVPFFVGNYRSSAMRACEARLGLWAGSFARPSAYRRQGDFTSDVMGVETRRPCGRSLNRL</sequence>
<evidence type="ECO:0000313" key="1">
    <source>
        <dbReference type="EMBL" id="QJA49955.1"/>
    </source>
</evidence>
<dbReference type="Gene3D" id="2.40.50.90">
    <property type="match status" value="1"/>
</dbReference>
<protein>
    <recommendedName>
        <fullName evidence="2">TNase-like domain-containing protein</fullName>
    </recommendedName>
</protein>
<organism evidence="1">
    <name type="scientific">viral metagenome</name>
    <dbReference type="NCBI Taxonomy" id="1070528"/>
    <lineage>
        <taxon>unclassified sequences</taxon>
        <taxon>metagenomes</taxon>
        <taxon>organismal metagenomes</taxon>
    </lineage>
</organism>
<accession>A0A6H1ZRQ2</accession>
<gene>
    <name evidence="1" type="ORF">TM448A01540_0011</name>
</gene>
<proteinExistence type="predicted"/>